<gene>
    <name evidence="1" type="ORF">GMD52_05705</name>
</gene>
<accession>A0A6I3QNQ0</accession>
<dbReference type="Gene3D" id="1.10.1070.20">
    <property type="match status" value="1"/>
</dbReference>
<dbReference type="RefSeq" id="WP_155201131.1">
    <property type="nucleotide sequence ID" value="NZ_WMZL01000006.1"/>
</dbReference>
<sequence length="291" mass="33195">MEGLLRVTHALSLNDTFWVKGTESPLNWKEVSLYRNEFNEVISQAAFDGTFVSERVSSTSPEFGTDGGYAKCWLREKDEIYLYKGGSALYEVEPLSEYLAAQLAEQICPSYTAYNLSLHYGKLVSKCSLFTSESQGLAKAGRIFGEERTMPQLLQYFSSIGSEDAFRRMCVLDALILNPDRHYGNFGVLFDVETMQILCMAPVFDNNRSLFPELDEEQLSRPEWYVEKCRPRLGRDFIVNAQGLLTDAIRSDLKNLQGFSFHSHPDVEIPARRLNLLSKIVNRQIDRILLE</sequence>
<dbReference type="EMBL" id="WMZR01000005">
    <property type="protein sequence ID" value="MTS51031.1"/>
    <property type="molecule type" value="Genomic_DNA"/>
</dbReference>
<comment type="caution">
    <text evidence="1">The sequence shown here is derived from an EMBL/GenBank/DDBJ whole genome shotgun (WGS) entry which is preliminary data.</text>
</comment>
<evidence type="ECO:0000313" key="2">
    <source>
        <dbReference type="Proteomes" id="UP000449193"/>
    </source>
</evidence>
<evidence type="ECO:0000313" key="1">
    <source>
        <dbReference type="EMBL" id="MTS51031.1"/>
    </source>
</evidence>
<protein>
    <submittedName>
        <fullName evidence="1">HipA protein</fullName>
    </submittedName>
</protein>
<reference evidence="1 2" key="1">
    <citation type="journal article" date="2019" name="Nat. Med.">
        <title>A library of human gut bacterial isolates paired with longitudinal multiomics data enables mechanistic microbiome research.</title>
        <authorList>
            <person name="Poyet M."/>
            <person name="Groussin M."/>
            <person name="Gibbons S.M."/>
            <person name="Avila-Pacheco J."/>
            <person name="Jiang X."/>
            <person name="Kearney S.M."/>
            <person name="Perrotta A.R."/>
            <person name="Berdy B."/>
            <person name="Zhao S."/>
            <person name="Lieberman T.D."/>
            <person name="Swanson P.K."/>
            <person name="Smith M."/>
            <person name="Roesemann S."/>
            <person name="Alexander J.E."/>
            <person name="Rich S.A."/>
            <person name="Livny J."/>
            <person name="Vlamakis H."/>
            <person name="Clish C."/>
            <person name="Bullock K."/>
            <person name="Deik A."/>
            <person name="Scott J."/>
            <person name="Pierce K.A."/>
            <person name="Xavier R.J."/>
            <person name="Alm E.J."/>
        </authorList>
    </citation>
    <scope>NUCLEOTIDE SEQUENCE [LARGE SCALE GENOMIC DNA]</scope>
    <source>
        <strain evidence="1 2">BIOML-A7</strain>
    </source>
</reference>
<name>A0A6I3QNQ0_9FIRM</name>
<dbReference type="AlphaFoldDB" id="A0A6I3QNQ0"/>
<organism evidence="1 2">
    <name type="scientific">Ruthenibacterium lactatiformans</name>
    <dbReference type="NCBI Taxonomy" id="1550024"/>
    <lineage>
        <taxon>Bacteria</taxon>
        <taxon>Bacillati</taxon>
        <taxon>Bacillota</taxon>
        <taxon>Clostridia</taxon>
        <taxon>Eubacteriales</taxon>
        <taxon>Oscillospiraceae</taxon>
        <taxon>Ruthenibacterium</taxon>
    </lineage>
</organism>
<proteinExistence type="predicted"/>
<dbReference type="Proteomes" id="UP000449193">
    <property type="component" value="Unassembled WGS sequence"/>
</dbReference>